<dbReference type="RefSeq" id="WP_342373080.1">
    <property type="nucleotide sequence ID" value="NZ_CP115965.1"/>
</dbReference>
<accession>A0ABZ3C9B8</accession>
<dbReference type="Proteomes" id="UP001434337">
    <property type="component" value="Chromosome"/>
</dbReference>
<protein>
    <submittedName>
        <fullName evidence="2">MarR family winged helix-turn-helix transcriptional regulator</fullName>
    </submittedName>
</protein>
<feature type="domain" description="HTH marR-type" evidence="1">
    <location>
        <begin position="10"/>
        <end position="144"/>
    </location>
</feature>
<dbReference type="InterPro" id="IPR036390">
    <property type="entry name" value="WH_DNA-bd_sf"/>
</dbReference>
<dbReference type="Pfam" id="PF12802">
    <property type="entry name" value="MarR_2"/>
    <property type="match status" value="1"/>
</dbReference>
<evidence type="ECO:0000259" key="1">
    <source>
        <dbReference type="PROSITE" id="PS50995"/>
    </source>
</evidence>
<dbReference type="InterPro" id="IPR036388">
    <property type="entry name" value="WH-like_DNA-bd_sf"/>
</dbReference>
<name>A0ABZ3C9B8_9ACTN</name>
<evidence type="ECO:0000313" key="3">
    <source>
        <dbReference type="Proteomes" id="UP001434337"/>
    </source>
</evidence>
<dbReference type="PANTHER" id="PTHR33164:SF43">
    <property type="entry name" value="HTH-TYPE TRANSCRIPTIONAL REPRESSOR YETL"/>
    <property type="match status" value="1"/>
</dbReference>
<organism evidence="2 3">
    <name type="scientific">Propioniciclava soli</name>
    <dbReference type="NCBI Taxonomy" id="2775081"/>
    <lineage>
        <taxon>Bacteria</taxon>
        <taxon>Bacillati</taxon>
        <taxon>Actinomycetota</taxon>
        <taxon>Actinomycetes</taxon>
        <taxon>Propionibacteriales</taxon>
        <taxon>Propionibacteriaceae</taxon>
        <taxon>Propioniciclava</taxon>
    </lineage>
</organism>
<keyword evidence="3" id="KW-1185">Reference proteome</keyword>
<dbReference type="InterPro" id="IPR039422">
    <property type="entry name" value="MarR/SlyA-like"/>
</dbReference>
<reference evidence="2 3" key="1">
    <citation type="journal article" date="2023" name="Environ Microbiome">
        <title>A coral-associated actinobacterium mitigates coral bleaching under heat stress.</title>
        <authorList>
            <person name="Li J."/>
            <person name="Zou Y."/>
            <person name="Li Q."/>
            <person name="Zhang J."/>
            <person name="Bourne D.G."/>
            <person name="Lyu Y."/>
            <person name="Liu C."/>
            <person name="Zhang S."/>
        </authorList>
    </citation>
    <scope>NUCLEOTIDE SEQUENCE [LARGE SCALE GENOMIC DNA]</scope>
    <source>
        <strain evidence="2 3">SCSIO 13291</strain>
    </source>
</reference>
<proteinExistence type="predicted"/>
<sequence length="156" mass="16618">MKAALRSGGDPNLVLVLWELQQTAREAARHLERTTRAAGISTAEFGVLACTTDDPGITQAQIARQLHIRPQALTATVNKLQRRGLIRGSTEGRGRPSHLTITDQGRTALDAAWPSIVALNEPANLQLTEDAASSLAAQLAQLRENLATTGPATAPR</sequence>
<dbReference type="SUPFAM" id="SSF46785">
    <property type="entry name" value="Winged helix' DNA-binding domain"/>
    <property type="match status" value="1"/>
</dbReference>
<dbReference type="PROSITE" id="PS50995">
    <property type="entry name" value="HTH_MARR_2"/>
    <property type="match status" value="1"/>
</dbReference>
<dbReference type="EMBL" id="CP115965">
    <property type="protein sequence ID" value="WZW99369.1"/>
    <property type="molecule type" value="Genomic_DNA"/>
</dbReference>
<gene>
    <name evidence="2" type="ORF">PCC79_03990</name>
</gene>
<dbReference type="PANTHER" id="PTHR33164">
    <property type="entry name" value="TRANSCRIPTIONAL REGULATOR, MARR FAMILY"/>
    <property type="match status" value="1"/>
</dbReference>
<evidence type="ECO:0000313" key="2">
    <source>
        <dbReference type="EMBL" id="WZW99369.1"/>
    </source>
</evidence>
<dbReference type="Gene3D" id="1.10.10.10">
    <property type="entry name" value="Winged helix-like DNA-binding domain superfamily/Winged helix DNA-binding domain"/>
    <property type="match status" value="1"/>
</dbReference>
<dbReference type="SMART" id="SM00347">
    <property type="entry name" value="HTH_MARR"/>
    <property type="match status" value="1"/>
</dbReference>
<dbReference type="InterPro" id="IPR000835">
    <property type="entry name" value="HTH_MarR-typ"/>
</dbReference>